<protein>
    <submittedName>
        <fullName evidence="1">Uncharacterized protein</fullName>
    </submittedName>
</protein>
<dbReference type="EMBL" id="DS989844">
    <property type="protein sequence ID" value="EDX77455.1"/>
    <property type="molecule type" value="Genomic_DNA"/>
</dbReference>
<accession>B4VLE9</accession>
<proteinExistence type="predicted"/>
<name>B4VLE9_9CYAN</name>
<dbReference type="HOGENOM" id="CLU_3342527_0_0_3"/>
<reference evidence="1 2" key="1">
    <citation type="submission" date="2008-07" db="EMBL/GenBank/DDBJ databases">
        <authorList>
            <person name="Tandeau de Marsac N."/>
            <person name="Ferriera S."/>
            <person name="Johnson J."/>
            <person name="Kravitz S."/>
            <person name="Beeson K."/>
            <person name="Sutton G."/>
            <person name="Rogers Y.-H."/>
            <person name="Friedman R."/>
            <person name="Frazier M."/>
            <person name="Venter J.C."/>
        </authorList>
    </citation>
    <scope>NUCLEOTIDE SEQUENCE [LARGE SCALE GENOMIC DNA]</scope>
    <source>
        <strain evidence="1 2">PCC 7420</strain>
    </source>
</reference>
<gene>
    <name evidence="1" type="ORF">MC7420_592</name>
</gene>
<organism evidence="1 2">
    <name type="scientific">Coleofasciculus chthonoplastes PCC 7420</name>
    <dbReference type="NCBI Taxonomy" id="118168"/>
    <lineage>
        <taxon>Bacteria</taxon>
        <taxon>Bacillati</taxon>
        <taxon>Cyanobacteriota</taxon>
        <taxon>Cyanophyceae</taxon>
        <taxon>Coleofasciculales</taxon>
        <taxon>Coleofasciculaceae</taxon>
        <taxon>Coleofasciculus</taxon>
    </lineage>
</organism>
<sequence>MPLAPLPLNAHPSSQARRLAIASDWQGNKLSAYLYKS</sequence>
<dbReference type="STRING" id="118168.MC7420_592"/>
<evidence type="ECO:0000313" key="1">
    <source>
        <dbReference type="EMBL" id="EDX77455.1"/>
    </source>
</evidence>
<dbReference type="Proteomes" id="UP000003835">
    <property type="component" value="Unassembled WGS sequence"/>
</dbReference>
<keyword evidence="2" id="KW-1185">Reference proteome</keyword>
<dbReference type="AlphaFoldDB" id="B4VLE9"/>
<evidence type="ECO:0000313" key="2">
    <source>
        <dbReference type="Proteomes" id="UP000003835"/>
    </source>
</evidence>